<feature type="transmembrane region" description="Helical" evidence="6">
    <location>
        <begin position="239"/>
        <end position="262"/>
    </location>
</feature>
<name>A0ABP0H0K7_CLALP</name>
<evidence type="ECO:0000256" key="6">
    <source>
        <dbReference type="SAM" id="Phobius"/>
    </source>
</evidence>
<evidence type="ECO:0000256" key="4">
    <source>
        <dbReference type="ARBA" id="ARBA00023136"/>
    </source>
</evidence>
<dbReference type="SUPFAM" id="SSF103473">
    <property type="entry name" value="MFS general substrate transporter"/>
    <property type="match status" value="1"/>
</dbReference>
<evidence type="ECO:0000256" key="1">
    <source>
        <dbReference type="ARBA" id="ARBA00004141"/>
    </source>
</evidence>
<dbReference type="InterPro" id="IPR005828">
    <property type="entry name" value="MFS_sugar_transport-like"/>
</dbReference>
<dbReference type="PROSITE" id="PS50850">
    <property type="entry name" value="MFS"/>
    <property type="match status" value="1"/>
</dbReference>
<feature type="transmembrane region" description="Helical" evidence="6">
    <location>
        <begin position="387"/>
        <end position="404"/>
    </location>
</feature>
<keyword evidence="9" id="KW-1185">Reference proteome</keyword>
<feature type="transmembrane region" description="Helical" evidence="6">
    <location>
        <begin position="180"/>
        <end position="201"/>
    </location>
</feature>
<dbReference type="PROSITE" id="PS00216">
    <property type="entry name" value="SUGAR_TRANSPORT_1"/>
    <property type="match status" value="1"/>
</dbReference>
<comment type="subcellular location">
    <subcellularLocation>
        <location evidence="1">Membrane</location>
        <topology evidence="1">Multi-pass membrane protein</topology>
    </subcellularLocation>
</comment>
<feature type="transmembrane region" description="Helical" evidence="6">
    <location>
        <begin position="350"/>
        <end position="375"/>
    </location>
</feature>
<feature type="domain" description="Major facilitator superfamily (MFS) profile" evidence="7">
    <location>
        <begin position="111"/>
        <end position="657"/>
    </location>
</feature>
<accession>A0ABP0H0K7</accession>
<feature type="compositionally biased region" description="Basic and acidic residues" evidence="5">
    <location>
        <begin position="698"/>
        <end position="711"/>
    </location>
</feature>
<sequence>MISFDVVLNEIGSFGRYQLLVILATSWCMVPIGSNLSAVVFLGYHGESRCAIPEFDRQIEVGNITAEEVTSAFIPCEKNKQGYSACQRYVCNNVSCHNDSSWFRDARSSASKTKNQTSQITGCTDGYYYDRSQFLETVTTEWNLVCEREGLNSLATALFCFGMLLGSLVGGSIADRYGRIPTMAFASLLNTAIGIACSFSANFVVFAALRCVIGALAVTIQIAMVVYNVEIVGKKYRPWIGMQVGVFSGIGYMFLSLLGLAFRSWRTLQIALALSFAPFLFLAPFIPESPRWLFSQGKTEKAKKICRMMAQKNSRTLDESVWKNAESSSHDVGKRRISYTPMELCRRPRVFGLLVAVITLWFVQSLVFFCLSFNVGHWTGNPFLNNGLSGLVEFVACLLVVPVVERIGRRSTNVISLLIAGSLILLAEITAHIFGKTEGALGSMFYVLVCWFVPEKCHRLMFGLFIFGRHCLLFFTKVVLYYEQLCVSETKTSQIALFIFSSLNLLFQVTSSANLFVMKCQAITILVAIQTSYLFFLVTIFALLLYRTKITNPYYLKNSHLYLIFSAVGIAQVAIYLIAKFVISGSFNLLFLYSAELFPTSIRNTAVGVSSMGGRAGSIAAPFLIQIQHVVSWLLPVALGAVSLGTAFLASRLPETKDLKLPSTMDEAETVYKSRKQGKTTKALINSSRTDCITPGVNEDKLLNEEEKPKSSDGTSECSKTLTCL</sequence>
<keyword evidence="4 6" id="KW-0472">Membrane</keyword>
<feature type="transmembrane region" description="Helical" evidence="6">
    <location>
        <begin position="411"/>
        <end position="427"/>
    </location>
</feature>
<feature type="region of interest" description="Disordered" evidence="5">
    <location>
        <begin position="696"/>
        <end position="725"/>
    </location>
</feature>
<evidence type="ECO:0000259" key="7">
    <source>
        <dbReference type="PROSITE" id="PS50850"/>
    </source>
</evidence>
<protein>
    <recommendedName>
        <fullName evidence="7">Major facilitator superfamily (MFS) profile domain-containing protein</fullName>
    </recommendedName>
</protein>
<keyword evidence="2 6" id="KW-0812">Transmembrane</keyword>
<reference evidence="8 9" key="1">
    <citation type="submission" date="2024-02" db="EMBL/GenBank/DDBJ databases">
        <authorList>
            <person name="Daric V."/>
            <person name="Darras S."/>
        </authorList>
    </citation>
    <scope>NUCLEOTIDE SEQUENCE [LARGE SCALE GENOMIC DNA]</scope>
</reference>
<feature type="transmembrane region" description="Helical" evidence="6">
    <location>
        <begin position="523"/>
        <end position="546"/>
    </location>
</feature>
<evidence type="ECO:0000313" key="8">
    <source>
        <dbReference type="EMBL" id="CAK8697315.1"/>
    </source>
</evidence>
<dbReference type="Pfam" id="PF00083">
    <property type="entry name" value="Sugar_tr"/>
    <property type="match status" value="1"/>
</dbReference>
<evidence type="ECO:0000256" key="3">
    <source>
        <dbReference type="ARBA" id="ARBA00022989"/>
    </source>
</evidence>
<gene>
    <name evidence="8" type="ORF">CVLEPA_LOCUS30566</name>
</gene>
<feature type="transmembrane region" description="Helical" evidence="6">
    <location>
        <begin position="631"/>
        <end position="650"/>
    </location>
</feature>
<proteinExistence type="predicted"/>
<evidence type="ECO:0000313" key="9">
    <source>
        <dbReference type="Proteomes" id="UP001642483"/>
    </source>
</evidence>
<feature type="transmembrane region" description="Helical" evidence="6">
    <location>
        <begin position="561"/>
        <end position="593"/>
    </location>
</feature>
<dbReference type="InterPro" id="IPR036259">
    <property type="entry name" value="MFS_trans_sf"/>
</dbReference>
<organism evidence="8 9">
    <name type="scientific">Clavelina lepadiformis</name>
    <name type="common">Light-bulb sea squirt</name>
    <name type="synonym">Ascidia lepadiformis</name>
    <dbReference type="NCBI Taxonomy" id="159417"/>
    <lineage>
        <taxon>Eukaryota</taxon>
        <taxon>Metazoa</taxon>
        <taxon>Chordata</taxon>
        <taxon>Tunicata</taxon>
        <taxon>Ascidiacea</taxon>
        <taxon>Aplousobranchia</taxon>
        <taxon>Clavelinidae</taxon>
        <taxon>Clavelina</taxon>
    </lineage>
</organism>
<keyword evidence="3 6" id="KW-1133">Transmembrane helix</keyword>
<evidence type="ECO:0000256" key="5">
    <source>
        <dbReference type="SAM" id="MobiDB-lite"/>
    </source>
</evidence>
<evidence type="ECO:0000256" key="2">
    <source>
        <dbReference type="ARBA" id="ARBA00022692"/>
    </source>
</evidence>
<feature type="transmembrane region" description="Helical" evidence="6">
    <location>
        <begin position="154"/>
        <end position="173"/>
    </location>
</feature>
<feature type="transmembrane region" description="Helical" evidence="6">
    <location>
        <begin position="494"/>
        <end position="516"/>
    </location>
</feature>
<dbReference type="EMBL" id="CAWYQH010000163">
    <property type="protein sequence ID" value="CAK8697315.1"/>
    <property type="molecule type" value="Genomic_DNA"/>
</dbReference>
<comment type="caution">
    <text evidence="8">The sequence shown here is derived from an EMBL/GenBank/DDBJ whole genome shotgun (WGS) entry which is preliminary data.</text>
</comment>
<dbReference type="Gene3D" id="1.20.1250.20">
    <property type="entry name" value="MFS general substrate transporter like domains"/>
    <property type="match status" value="2"/>
</dbReference>
<dbReference type="PANTHER" id="PTHR24064">
    <property type="entry name" value="SOLUTE CARRIER FAMILY 22 MEMBER"/>
    <property type="match status" value="1"/>
</dbReference>
<dbReference type="Proteomes" id="UP001642483">
    <property type="component" value="Unassembled WGS sequence"/>
</dbReference>
<feature type="compositionally biased region" description="Polar residues" evidence="5">
    <location>
        <begin position="712"/>
        <end position="725"/>
    </location>
</feature>
<feature type="transmembrane region" description="Helical" evidence="6">
    <location>
        <begin position="460"/>
        <end position="482"/>
    </location>
</feature>
<dbReference type="InterPro" id="IPR005829">
    <property type="entry name" value="Sugar_transporter_CS"/>
</dbReference>
<feature type="transmembrane region" description="Helical" evidence="6">
    <location>
        <begin position="207"/>
        <end position="227"/>
    </location>
</feature>
<dbReference type="InterPro" id="IPR020846">
    <property type="entry name" value="MFS_dom"/>
</dbReference>